<evidence type="ECO:0000313" key="2">
    <source>
        <dbReference type="Proteomes" id="UP000054776"/>
    </source>
</evidence>
<keyword evidence="2" id="KW-1185">Reference proteome</keyword>
<dbReference type="AlphaFoldDB" id="A0A0V1AQT6"/>
<protein>
    <submittedName>
        <fullName evidence="1">Uncharacterized protein</fullName>
    </submittedName>
</protein>
<accession>A0A0V1AQT6</accession>
<organism evidence="1 2">
    <name type="scientific">Trichinella spiralis</name>
    <name type="common">Trichina worm</name>
    <dbReference type="NCBI Taxonomy" id="6334"/>
    <lineage>
        <taxon>Eukaryota</taxon>
        <taxon>Metazoa</taxon>
        <taxon>Ecdysozoa</taxon>
        <taxon>Nematoda</taxon>
        <taxon>Enoplea</taxon>
        <taxon>Dorylaimia</taxon>
        <taxon>Trichinellida</taxon>
        <taxon>Trichinellidae</taxon>
        <taxon>Trichinella</taxon>
    </lineage>
</organism>
<sequence>MLCTTELVICIFVDYALLVFSNVHLNYSFSVISKCSLIFYYDLVIPEEYKYLNDGGKFHLGLAIDGTFSAVTTLFAQLFAMDCRREDSFLPMAYALLPITDV</sequence>
<comment type="caution">
    <text evidence="1">The sequence shown here is derived from an EMBL/GenBank/DDBJ whole genome shotgun (WGS) entry which is preliminary data.</text>
</comment>
<evidence type="ECO:0000313" key="1">
    <source>
        <dbReference type="EMBL" id="KRY27054.1"/>
    </source>
</evidence>
<dbReference type="Proteomes" id="UP000054776">
    <property type="component" value="Unassembled WGS sequence"/>
</dbReference>
<reference evidence="1 2" key="1">
    <citation type="submission" date="2015-01" db="EMBL/GenBank/DDBJ databases">
        <title>Evolution of Trichinella species and genotypes.</title>
        <authorList>
            <person name="Korhonen P.K."/>
            <person name="Edoardo P."/>
            <person name="Giuseppe L.R."/>
            <person name="Gasser R.B."/>
        </authorList>
    </citation>
    <scope>NUCLEOTIDE SEQUENCE [LARGE SCALE GENOMIC DNA]</scope>
    <source>
        <strain evidence="1">ISS3</strain>
    </source>
</reference>
<dbReference type="EMBL" id="JYDH01000290">
    <property type="protein sequence ID" value="KRY27054.1"/>
    <property type="molecule type" value="Genomic_DNA"/>
</dbReference>
<name>A0A0V1AQT6_TRISP</name>
<dbReference type="InParanoid" id="A0A0V1AQT6"/>
<proteinExistence type="predicted"/>
<gene>
    <name evidence="1" type="ORF">T01_14794</name>
</gene>